<evidence type="ECO:0000313" key="3">
    <source>
        <dbReference type="Proteomes" id="UP000240883"/>
    </source>
</evidence>
<evidence type="ECO:0000313" key="2">
    <source>
        <dbReference type="EMBL" id="PSN75489.1"/>
    </source>
</evidence>
<proteinExistence type="predicted"/>
<sequence>MDIPKQSSAANSTSSSKSVATKKWLTRRFRAAKVAGGMTGPSIPLSSERPQTAPSPGTTRVPATPPPTVEIPLTRPLNKPPPRPPRPDSATINNVNQWLDRNLVKQAPPLMTGLSYWREGACAEAGGPGGIQYAMPIDREEQKPAAPHGQHIKAFCRRAKKMQVRMPSLLRAKPQCNSVHQQQMHRRSASTHLLALPYENTEDTNSTARLLAYPQSPGSLLQRPSTASASMRTPDSRGAISQTIFTPSNRHNSAVSAGTGGSAQSMERRIDLVTLFSPMASAYLSREDSLGNMSEAPTYFTGRRPPSYRSRPASIITTSSFGCIDGMNPEQRQLSQQRAQRNRGVKGKFKKLAQRAHLSK</sequence>
<accession>A0A2T2PCT5</accession>
<organism evidence="2 3">
    <name type="scientific">Corynespora cassiicola Philippines</name>
    <dbReference type="NCBI Taxonomy" id="1448308"/>
    <lineage>
        <taxon>Eukaryota</taxon>
        <taxon>Fungi</taxon>
        <taxon>Dikarya</taxon>
        <taxon>Ascomycota</taxon>
        <taxon>Pezizomycotina</taxon>
        <taxon>Dothideomycetes</taxon>
        <taxon>Pleosporomycetidae</taxon>
        <taxon>Pleosporales</taxon>
        <taxon>Corynesporascaceae</taxon>
        <taxon>Corynespora</taxon>
    </lineage>
</organism>
<feature type="region of interest" description="Disordered" evidence="1">
    <location>
        <begin position="331"/>
        <end position="360"/>
    </location>
</feature>
<name>A0A2T2PCT5_CORCC</name>
<keyword evidence="3" id="KW-1185">Reference proteome</keyword>
<feature type="region of interest" description="Disordered" evidence="1">
    <location>
        <begin position="216"/>
        <end position="236"/>
    </location>
</feature>
<reference evidence="2 3" key="1">
    <citation type="journal article" date="2018" name="Front. Microbiol.">
        <title>Genome-Wide Analysis of Corynespora cassiicola Leaf Fall Disease Putative Effectors.</title>
        <authorList>
            <person name="Lopez D."/>
            <person name="Ribeiro S."/>
            <person name="Label P."/>
            <person name="Fumanal B."/>
            <person name="Venisse J.S."/>
            <person name="Kohler A."/>
            <person name="de Oliveira R.R."/>
            <person name="Labutti K."/>
            <person name="Lipzen A."/>
            <person name="Lail K."/>
            <person name="Bauer D."/>
            <person name="Ohm R.A."/>
            <person name="Barry K.W."/>
            <person name="Spatafora J."/>
            <person name="Grigoriev I.V."/>
            <person name="Martin F.M."/>
            <person name="Pujade-Renaud V."/>
        </authorList>
    </citation>
    <scope>NUCLEOTIDE SEQUENCE [LARGE SCALE GENOMIC DNA]</scope>
    <source>
        <strain evidence="2 3">Philippines</strain>
    </source>
</reference>
<feature type="region of interest" description="Disordered" evidence="1">
    <location>
        <begin position="1"/>
        <end position="90"/>
    </location>
</feature>
<dbReference type="Proteomes" id="UP000240883">
    <property type="component" value="Unassembled WGS sequence"/>
</dbReference>
<dbReference type="EMBL" id="KZ678128">
    <property type="protein sequence ID" value="PSN75489.1"/>
    <property type="molecule type" value="Genomic_DNA"/>
</dbReference>
<dbReference type="AlphaFoldDB" id="A0A2T2PCT5"/>
<feature type="compositionally biased region" description="Low complexity" evidence="1">
    <location>
        <begin position="7"/>
        <end position="23"/>
    </location>
</feature>
<gene>
    <name evidence="2" type="ORF">BS50DRAFT_582170</name>
</gene>
<dbReference type="OrthoDB" id="3935253at2759"/>
<feature type="compositionally biased region" description="Polar residues" evidence="1">
    <location>
        <begin position="44"/>
        <end position="55"/>
    </location>
</feature>
<protein>
    <submittedName>
        <fullName evidence="2">Uncharacterized protein</fullName>
    </submittedName>
</protein>
<feature type="compositionally biased region" description="Basic residues" evidence="1">
    <location>
        <begin position="340"/>
        <end position="360"/>
    </location>
</feature>
<evidence type="ECO:0000256" key="1">
    <source>
        <dbReference type="SAM" id="MobiDB-lite"/>
    </source>
</evidence>